<accession>E0VRY7</accession>
<feature type="region of interest" description="Disordered" evidence="3">
    <location>
        <begin position="880"/>
        <end position="925"/>
    </location>
</feature>
<protein>
    <recommendedName>
        <fullName evidence="2">glycogenin glucosyltransferase</fullName>
        <ecNumber evidence="2">2.4.1.186</ecNumber>
    </recommendedName>
</protein>
<dbReference type="FunFam" id="3.90.550.10:FF:000085">
    <property type="entry name" value="Glycogenin, isoform B"/>
    <property type="match status" value="1"/>
</dbReference>
<dbReference type="STRING" id="121224.E0VRY7"/>
<dbReference type="InterPro" id="IPR029044">
    <property type="entry name" value="Nucleotide-diphossugar_trans"/>
</dbReference>
<dbReference type="eggNOG" id="KOG1950">
    <property type="taxonomic scope" value="Eukaryota"/>
</dbReference>
<dbReference type="GeneID" id="8234026"/>
<evidence type="ECO:0000313" key="5">
    <source>
        <dbReference type="EnsemblMetazoa" id="PHUM407280-PA"/>
    </source>
</evidence>
<evidence type="ECO:0000313" key="6">
    <source>
        <dbReference type="Proteomes" id="UP000009046"/>
    </source>
</evidence>
<feature type="compositionally biased region" description="Polar residues" evidence="3">
    <location>
        <begin position="387"/>
        <end position="399"/>
    </location>
</feature>
<sequence length="1350" mass="154487">MNFVSTGGYAWVTLATNDSYSLGALVLAHSLKKSNTCHKLAVLITPAVSQPMREQLQTVFDVVKTVDVLDSKDEAHLALLQRPELGVTFTKIHCWRMTEFEKCVFLDADTLVVRNCDELFEREEFSAAPDVSWPDCFNSGVFVYKPSMETFNKLLQFAVERGSFDGGDQGLLNQFFSDWATEDIKKHLPFVYNLTTVAAYSYVPAFKQFGSDTRIVHFIGTGKPWLQQLDPTTKKITPTPGSEHLTSLLQKWWDLFCEKVHPNLNKGLDVANGMLHLPLEACSNSFPVDCNDESRNRNFYEPPVSYREINDCRQINLPYQPFVVKGSSGEFLNIEGFINSIKQQQQQQHEENVEEKEDGNLDERDKEQQQNIDSNHYYYHHQSSENHYNAADSNNSENHSNGETNNNEEQNKENLENVSSNAWENENYEKSPFDYDTFYPDIICINNYLEQNILKYKPFDFCYRNGKYYYISNNNNNKYNLINYNYLDDSDEFERKMLPRFLTIPENDKRQSGNRGFFYKFWQTFGKREKNKFPPGDDTQWKPENYYYYSFLNDNNKKYLLHKSKSLSHLSVGEYSNFISENQSSSFDVSDDNKKYSMPKLKPLLPRRDSFQSNPSVHPKVTHYTEFLISSEYKDPENLPKDNVGFVENHILKQRELKRSKSDADILNKFGPLPYGSTTERERKPVAAPAVVVVRKKELQKHDLQIYDIKNCMRQMGNKPKISDDSITTTMRKRNFTTQKSALPKNSGNFQKKKYPRKPLFTLGGDDEKREKYKKDSKIWKKLKKERKHGGGVGVGGGGSLSTFFESNQNVQANNVNVILDRLFEYSKNYLHYFEEVNKKNCRKSKIVEKKSESDKERKENGTCENLLVMTELLKKSGKDSAKPNIEFDKVSKSSERSKNNENGECLTTNGVEKSETNKNGGTHVKNDKFKNFKNYIQGQFESAQKGFTEILEIADNGVNEDKKQNILFKKGKTNENVRLISYRNALCCKGKDQEESVDVSDDEIKFTAETFPVTPLPLTNGRFNPMEEMLSEYDYEISGALRASSSKSPTKLGKGKRNGEITEDKNNDVKKNGFEKKVENSDNYRKVNGDVNRGNKHTKTINGIDAVENSIIDRNHIVNVEENQNKKKTWNVGYKSEKSGKFHVNKVESAANVKRTSSKSVTTNGPLGKNCHFKKGINNKFEILSMDSPEGTVNFTKGKTHTGRKGPRKPGKNLLATTTNRIADDISQNDESNGNDLKGGNNRLEEDSNFDVSISNLRNNRRAGDVRSKSGIAGAIAQLSLESGGDSNSTAAASSAHQEYIRRQNWETGNMDYMGKDSFDNIWSKICQTIEDKVKVQIKKKVIYNNNKK</sequence>
<dbReference type="EMBL" id="DS235634">
    <property type="protein sequence ID" value="EEB16143.1"/>
    <property type="molecule type" value="Genomic_DNA"/>
</dbReference>
<dbReference type="PANTHER" id="PTHR11183">
    <property type="entry name" value="GLYCOGENIN SUBFAMILY MEMBER"/>
    <property type="match status" value="1"/>
</dbReference>
<reference evidence="5" key="3">
    <citation type="submission" date="2021-02" db="UniProtKB">
        <authorList>
            <consortium name="EnsemblMetazoa"/>
        </authorList>
    </citation>
    <scope>IDENTIFICATION</scope>
    <source>
        <strain evidence="5">USDA</strain>
    </source>
</reference>
<feature type="compositionally biased region" description="Basic and acidic residues" evidence="3">
    <location>
        <begin position="358"/>
        <end position="367"/>
    </location>
</feature>
<dbReference type="FunCoup" id="E0VRY7">
    <property type="interactions" value="111"/>
</dbReference>
<dbReference type="InterPro" id="IPR002495">
    <property type="entry name" value="Glyco_trans_8"/>
</dbReference>
<reference evidence="4" key="2">
    <citation type="submission" date="2007-04" db="EMBL/GenBank/DDBJ databases">
        <title>The genome of the human body louse.</title>
        <authorList>
            <consortium name="The Human Body Louse Genome Consortium"/>
            <person name="Kirkness E."/>
            <person name="Walenz B."/>
            <person name="Hass B."/>
            <person name="Bruggner R."/>
            <person name="Strausberg R."/>
        </authorList>
    </citation>
    <scope>NUCLEOTIDE SEQUENCE</scope>
    <source>
        <strain evidence="4">USDA</strain>
    </source>
</reference>
<feature type="compositionally biased region" description="Basic and acidic residues" evidence="3">
    <location>
        <begin position="880"/>
        <end position="902"/>
    </location>
</feature>
<dbReference type="EnsemblMetazoa" id="PHUM407280-RA">
    <property type="protein sequence ID" value="PHUM407280-PA"/>
    <property type="gene ID" value="PHUM407280"/>
</dbReference>
<dbReference type="EMBL" id="AAZO01004906">
    <property type="status" value="NOT_ANNOTATED_CDS"/>
    <property type="molecule type" value="Genomic_DNA"/>
</dbReference>
<comment type="similarity">
    <text evidence="1">Belongs to the glycosyltransferase 8 family. Glycogenin subfamily.</text>
</comment>
<evidence type="ECO:0000313" key="4">
    <source>
        <dbReference type="EMBL" id="EEB16143.1"/>
    </source>
</evidence>
<dbReference type="OrthoDB" id="2014201at2759"/>
<dbReference type="InParanoid" id="E0VRY7"/>
<feature type="compositionally biased region" description="Polar residues" evidence="3">
    <location>
        <begin position="741"/>
        <end position="750"/>
    </location>
</feature>
<dbReference type="Proteomes" id="UP000009046">
    <property type="component" value="Unassembled WGS sequence"/>
</dbReference>
<dbReference type="CTD" id="8234026"/>
<evidence type="ECO:0000256" key="3">
    <source>
        <dbReference type="SAM" id="MobiDB-lite"/>
    </source>
</evidence>
<reference evidence="4" key="1">
    <citation type="submission" date="2007-04" db="EMBL/GenBank/DDBJ databases">
        <title>Annotation of Pediculus humanus corporis strain USDA.</title>
        <authorList>
            <person name="Kirkness E."/>
            <person name="Hannick L."/>
            <person name="Hass B."/>
            <person name="Bruggner R."/>
            <person name="Lawson D."/>
            <person name="Bidwell S."/>
            <person name="Joardar V."/>
            <person name="Caler E."/>
            <person name="Walenz B."/>
            <person name="Inman J."/>
            <person name="Schobel S."/>
            <person name="Galinsky K."/>
            <person name="Amedeo P."/>
            <person name="Strausberg R."/>
        </authorList>
    </citation>
    <scope>NUCLEOTIDE SEQUENCE</scope>
    <source>
        <strain evidence="4">USDA</strain>
    </source>
</reference>
<feature type="region of interest" description="Disordered" evidence="3">
    <location>
        <begin position="342"/>
        <end position="367"/>
    </location>
</feature>
<dbReference type="GO" id="GO:0008466">
    <property type="term" value="F:glycogenin glucosyltransferase activity"/>
    <property type="evidence" value="ECO:0007669"/>
    <property type="project" value="UniProtKB-EC"/>
</dbReference>
<feature type="compositionally biased region" description="Basic residues" evidence="3">
    <location>
        <begin position="1199"/>
        <end position="1212"/>
    </location>
</feature>
<dbReference type="VEuPathDB" id="VectorBase:PHUM407280"/>
<dbReference type="Pfam" id="PF01501">
    <property type="entry name" value="Glyco_transf_8"/>
    <property type="match status" value="2"/>
</dbReference>
<feature type="compositionally biased region" description="Basic and acidic residues" evidence="3">
    <location>
        <begin position="1058"/>
        <end position="1069"/>
    </location>
</feature>
<feature type="region of interest" description="Disordered" evidence="3">
    <location>
        <begin position="387"/>
        <end position="413"/>
    </location>
</feature>
<dbReference type="EC" id="2.4.1.186" evidence="2"/>
<dbReference type="SUPFAM" id="SSF53448">
    <property type="entry name" value="Nucleotide-diphospho-sugar transferases"/>
    <property type="match status" value="1"/>
</dbReference>
<proteinExistence type="inferred from homology"/>
<dbReference type="RefSeq" id="XP_002428881.1">
    <property type="nucleotide sequence ID" value="XM_002428836.1"/>
</dbReference>
<keyword evidence="6" id="KW-1185">Reference proteome</keyword>
<dbReference type="InterPro" id="IPR050587">
    <property type="entry name" value="GNT1/Glycosyltrans_8"/>
</dbReference>
<dbReference type="Gene3D" id="3.90.550.10">
    <property type="entry name" value="Spore Coat Polysaccharide Biosynthesis Protein SpsA, Chain A"/>
    <property type="match status" value="1"/>
</dbReference>
<evidence type="ECO:0000256" key="1">
    <source>
        <dbReference type="ARBA" id="ARBA00038162"/>
    </source>
</evidence>
<dbReference type="KEGG" id="phu:Phum_PHUM407280"/>
<feature type="region of interest" description="Disordered" evidence="3">
    <location>
        <begin position="1045"/>
        <end position="1069"/>
    </location>
</feature>
<name>E0VRY7_PEDHC</name>
<feature type="region of interest" description="Disordered" evidence="3">
    <location>
        <begin position="741"/>
        <end position="763"/>
    </location>
</feature>
<dbReference type="HOGENOM" id="CLU_257755_0_0_1"/>
<dbReference type="CDD" id="cd02537">
    <property type="entry name" value="GT8_Glycogenin"/>
    <property type="match status" value="1"/>
</dbReference>
<gene>
    <name evidence="5" type="primary">8234026</name>
    <name evidence="4" type="ORF">Phum_PHUM407280</name>
</gene>
<evidence type="ECO:0000256" key="2">
    <source>
        <dbReference type="ARBA" id="ARBA00038934"/>
    </source>
</evidence>
<dbReference type="GO" id="GO:0005978">
    <property type="term" value="P:glycogen biosynthetic process"/>
    <property type="evidence" value="ECO:0007669"/>
    <property type="project" value="UniProtKB-ARBA"/>
</dbReference>
<organism>
    <name type="scientific">Pediculus humanus subsp. corporis</name>
    <name type="common">Body louse</name>
    <dbReference type="NCBI Taxonomy" id="121224"/>
    <lineage>
        <taxon>Eukaryota</taxon>
        <taxon>Metazoa</taxon>
        <taxon>Ecdysozoa</taxon>
        <taxon>Arthropoda</taxon>
        <taxon>Hexapoda</taxon>
        <taxon>Insecta</taxon>
        <taxon>Pterygota</taxon>
        <taxon>Neoptera</taxon>
        <taxon>Paraneoptera</taxon>
        <taxon>Psocodea</taxon>
        <taxon>Troctomorpha</taxon>
        <taxon>Phthiraptera</taxon>
        <taxon>Anoplura</taxon>
        <taxon>Pediculidae</taxon>
        <taxon>Pediculus</taxon>
    </lineage>
</organism>
<feature type="region of interest" description="Disordered" evidence="3">
    <location>
        <begin position="1198"/>
        <end position="1248"/>
    </location>
</feature>